<gene>
    <name evidence="1" type="ORF">OIU74_011183</name>
</gene>
<dbReference type="Proteomes" id="UP001151752">
    <property type="component" value="Chromosome 2"/>
</dbReference>
<reference evidence="1" key="1">
    <citation type="submission" date="2022-11" db="EMBL/GenBank/DDBJ databases">
        <authorList>
            <person name="Hyden B.L."/>
            <person name="Feng K."/>
            <person name="Yates T."/>
            <person name="Jawdy S."/>
            <person name="Smart L.B."/>
            <person name="Muchero W."/>
        </authorList>
    </citation>
    <scope>NUCLEOTIDE SEQUENCE</scope>
    <source>
        <tissue evidence="1">Shoot tip</tissue>
    </source>
</reference>
<protein>
    <submittedName>
        <fullName evidence="1">Uncharacterized protein</fullName>
    </submittedName>
</protein>
<evidence type="ECO:0000313" key="2">
    <source>
        <dbReference type="Proteomes" id="UP001151752"/>
    </source>
</evidence>
<name>A0A9Q0YTZ2_9ROSI</name>
<dbReference type="AlphaFoldDB" id="A0A9Q0YTZ2"/>
<comment type="caution">
    <text evidence="1">The sequence shown here is derived from an EMBL/GenBank/DDBJ whole genome shotgun (WGS) entry which is preliminary data.</text>
</comment>
<keyword evidence="2" id="KW-1185">Reference proteome</keyword>
<reference evidence="1" key="2">
    <citation type="journal article" date="2023" name="Int. J. Mol. Sci.">
        <title>De Novo Assembly and Annotation of 11 Diverse Shrub Willow (Salix) Genomes Reveals Novel Gene Organization in Sex-Linked Regions.</title>
        <authorList>
            <person name="Hyden B."/>
            <person name="Feng K."/>
            <person name="Yates T.B."/>
            <person name="Jawdy S."/>
            <person name="Cereghino C."/>
            <person name="Smart L.B."/>
            <person name="Muchero W."/>
        </authorList>
    </citation>
    <scope>NUCLEOTIDE SEQUENCE</scope>
    <source>
        <tissue evidence="1">Shoot tip</tissue>
    </source>
</reference>
<sequence>MDIAMLSTRNLVRISNSTGMILNLLQSPASSRPVGRKQARLHLRLCRISKLLIIQAFKLVIVGDGGTVKDGSSQDSQAVLAGFMKGIFMAASCFLSSWVVNEKCSTAF</sequence>
<accession>A0A9Q0YTZ2</accession>
<evidence type="ECO:0000313" key="1">
    <source>
        <dbReference type="EMBL" id="KAJ6710246.1"/>
    </source>
</evidence>
<dbReference type="EMBL" id="JAPFFM010000015">
    <property type="protein sequence ID" value="KAJ6710246.1"/>
    <property type="molecule type" value="Genomic_DNA"/>
</dbReference>
<proteinExistence type="predicted"/>
<organism evidence="1 2">
    <name type="scientific">Salix koriyanagi</name>
    <dbReference type="NCBI Taxonomy" id="2511006"/>
    <lineage>
        <taxon>Eukaryota</taxon>
        <taxon>Viridiplantae</taxon>
        <taxon>Streptophyta</taxon>
        <taxon>Embryophyta</taxon>
        <taxon>Tracheophyta</taxon>
        <taxon>Spermatophyta</taxon>
        <taxon>Magnoliopsida</taxon>
        <taxon>eudicotyledons</taxon>
        <taxon>Gunneridae</taxon>
        <taxon>Pentapetalae</taxon>
        <taxon>rosids</taxon>
        <taxon>fabids</taxon>
        <taxon>Malpighiales</taxon>
        <taxon>Salicaceae</taxon>
        <taxon>Saliceae</taxon>
        <taxon>Salix</taxon>
    </lineage>
</organism>